<dbReference type="Gene3D" id="3.30.300.70">
    <property type="entry name" value="RimP-like superfamily, N-terminal"/>
    <property type="match status" value="1"/>
</dbReference>
<evidence type="ECO:0000313" key="6">
    <source>
        <dbReference type="Proteomes" id="UP001207116"/>
    </source>
</evidence>
<name>A0AAE3MJT3_9FLAO</name>
<comment type="caution">
    <text evidence="5">The sequence shown here is derived from an EMBL/GenBank/DDBJ whole genome shotgun (WGS) entry which is preliminary data.</text>
</comment>
<dbReference type="PANTHER" id="PTHR33867">
    <property type="entry name" value="RIBOSOME MATURATION FACTOR RIMP"/>
    <property type="match status" value="1"/>
</dbReference>
<dbReference type="RefSeq" id="WP_266011967.1">
    <property type="nucleotide sequence ID" value="NZ_JAPFQP010000001.1"/>
</dbReference>
<dbReference type="Pfam" id="PF02576">
    <property type="entry name" value="RimP_N"/>
    <property type="match status" value="1"/>
</dbReference>
<accession>A0AAE3MJT3</accession>
<evidence type="ECO:0000256" key="3">
    <source>
        <dbReference type="HAMAP-Rule" id="MF_01077"/>
    </source>
</evidence>
<evidence type="ECO:0000256" key="1">
    <source>
        <dbReference type="ARBA" id="ARBA00022490"/>
    </source>
</evidence>
<keyword evidence="2 3" id="KW-0690">Ribosome biogenesis</keyword>
<comment type="subcellular location">
    <subcellularLocation>
        <location evidence="3">Cytoplasm</location>
    </subcellularLocation>
</comment>
<evidence type="ECO:0000256" key="2">
    <source>
        <dbReference type="ARBA" id="ARBA00022517"/>
    </source>
</evidence>
<dbReference type="HAMAP" id="MF_01077">
    <property type="entry name" value="RimP"/>
    <property type="match status" value="1"/>
</dbReference>
<comment type="similarity">
    <text evidence="3">Belongs to the RimP family.</text>
</comment>
<dbReference type="GO" id="GO:0000028">
    <property type="term" value="P:ribosomal small subunit assembly"/>
    <property type="evidence" value="ECO:0007669"/>
    <property type="project" value="TreeGrafter"/>
</dbReference>
<dbReference type="GO" id="GO:0005829">
    <property type="term" value="C:cytosol"/>
    <property type="evidence" value="ECO:0007669"/>
    <property type="project" value="TreeGrafter"/>
</dbReference>
<dbReference type="NCBIfam" id="NF002531">
    <property type="entry name" value="PRK02001.1"/>
    <property type="match status" value="1"/>
</dbReference>
<dbReference type="EMBL" id="JAPFQP010000001">
    <property type="protein sequence ID" value="MCX2719015.1"/>
    <property type="molecule type" value="Genomic_DNA"/>
</dbReference>
<dbReference type="InterPro" id="IPR028989">
    <property type="entry name" value="RimP_N"/>
</dbReference>
<keyword evidence="6" id="KW-1185">Reference proteome</keyword>
<dbReference type="SUPFAM" id="SSF75420">
    <property type="entry name" value="YhbC-like, N-terminal domain"/>
    <property type="match status" value="1"/>
</dbReference>
<comment type="function">
    <text evidence="3">Required for maturation of 30S ribosomal subunits.</text>
</comment>
<feature type="domain" description="Ribosome maturation factor RimP N-terminal" evidence="4">
    <location>
        <begin position="22"/>
        <end position="75"/>
    </location>
</feature>
<dbReference type="Proteomes" id="UP001207116">
    <property type="component" value="Unassembled WGS sequence"/>
</dbReference>
<evidence type="ECO:0000313" key="5">
    <source>
        <dbReference type="EMBL" id="MCX2719015.1"/>
    </source>
</evidence>
<keyword evidence="1 3" id="KW-0963">Cytoplasm</keyword>
<dbReference type="InterPro" id="IPR035956">
    <property type="entry name" value="RimP_N_sf"/>
</dbReference>
<proteinExistence type="inferred from homology"/>
<dbReference type="GO" id="GO:0006412">
    <property type="term" value="P:translation"/>
    <property type="evidence" value="ECO:0007669"/>
    <property type="project" value="TreeGrafter"/>
</dbReference>
<evidence type="ECO:0000259" key="4">
    <source>
        <dbReference type="Pfam" id="PF02576"/>
    </source>
</evidence>
<organism evidence="5 6">
    <name type="scientific">Lentiprolixibacter aurantiacus</name>
    <dbReference type="NCBI Taxonomy" id="2993939"/>
    <lineage>
        <taxon>Bacteria</taxon>
        <taxon>Pseudomonadati</taxon>
        <taxon>Bacteroidota</taxon>
        <taxon>Flavobacteriia</taxon>
        <taxon>Flavobacteriales</taxon>
        <taxon>Flavobacteriaceae</taxon>
        <taxon>Lentiprolixibacter</taxon>
    </lineage>
</organism>
<sequence length="153" mass="17193">MLKEKVARLLEQELSNSPSLFLIDLKVTPDNSIKIVIDGDEGVTLKDCVAVSRAIERELDREETDFSLEVTSAGATAPIVNPRQYRKNIGRKLSVRTAESKFEGNLSEADDKRIVLEWKSREPKPVGKGKVTVLKSQEIRITEIKEAKVKLNF</sequence>
<dbReference type="InterPro" id="IPR003728">
    <property type="entry name" value="Ribosome_maturation_RimP"/>
</dbReference>
<reference evidence="5" key="1">
    <citation type="submission" date="2022-11" db="EMBL/GenBank/DDBJ databases">
        <title>The characterization of three novel Bacteroidetes species and genomic analysis of their roles in tidal elemental geochemical cycles.</title>
        <authorList>
            <person name="Ma K.-J."/>
        </authorList>
    </citation>
    <scope>NUCLEOTIDE SEQUENCE</scope>
    <source>
        <strain evidence="5">M415</strain>
    </source>
</reference>
<protein>
    <recommendedName>
        <fullName evidence="3">Ribosome maturation factor RimP</fullName>
    </recommendedName>
</protein>
<gene>
    <name evidence="3 5" type="primary">rimP</name>
    <name evidence="5" type="ORF">OO016_05330</name>
</gene>
<dbReference type="AlphaFoldDB" id="A0AAE3MJT3"/>
<dbReference type="PANTHER" id="PTHR33867:SF1">
    <property type="entry name" value="RIBOSOME MATURATION FACTOR RIMP"/>
    <property type="match status" value="1"/>
</dbReference>